<protein>
    <recommendedName>
        <fullName evidence="8">Zinc finger MYND domain-containing protein 15</fullName>
    </recommendedName>
</protein>
<comment type="caution">
    <text evidence="6">The sequence shown here is derived from an EMBL/GenBank/DDBJ whole genome shotgun (WGS) entry which is preliminary data.</text>
</comment>
<sequence>MECAGKGSRTPCSGPLNRLCHRCRAVVYCSLSHQVSHASVHKRECKRLEQQMKRADSLKDFPFTFTQEPLPFQETRCSFLVKHGIHGVGMWTCECSCGTSALNYDSPRLIYGWDLPSELCPCKGPSSPIPKRLSSWKDYCQWRCIPLYSPAALLLHWPLTIYRAIELATIESLIPDFSRELRIHYLGPEKELLQLAVFGELQALFPGIQVHIDLVGPAIPLHRDGEKIDLCTYPRCNQMDCKCKDSVETHSRRIMTSSVTLQLHAGYYHECYRKIMKDSFPHIIIAPNAGIAAYTSWLPTLELIKEIKVPAIFSDYCEEASHLAECCIRSVTGSGPKIQVGFPLLLSWISATFDLICSSDVFNCCADSDKSIQAASSC</sequence>
<accession>A0ABD3TV13</accession>
<dbReference type="Gene3D" id="6.10.140.2220">
    <property type="match status" value="1"/>
</dbReference>
<feature type="domain" description="Mitochondrial splicing suppressor 51-like C-terminal" evidence="5">
    <location>
        <begin position="158"/>
        <end position="338"/>
    </location>
</feature>
<evidence type="ECO:0000259" key="4">
    <source>
        <dbReference type="Pfam" id="PF01753"/>
    </source>
</evidence>
<keyword evidence="3" id="KW-0862">Zinc</keyword>
<evidence type="ECO:0000313" key="6">
    <source>
        <dbReference type="EMBL" id="KAL3840996.1"/>
    </source>
</evidence>
<dbReference type="PANTHER" id="PTHR47570:SF1">
    <property type="entry name" value="ZINC ION BINDING PROTEIN"/>
    <property type="match status" value="1"/>
</dbReference>
<dbReference type="GO" id="GO:0008270">
    <property type="term" value="F:zinc ion binding"/>
    <property type="evidence" value="ECO:0007669"/>
    <property type="project" value="UniProtKB-KW"/>
</dbReference>
<proteinExistence type="predicted"/>
<name>A0ABD3TV13_9LAMI</name>
<keyword evidence="7" id="KW-1185">Reference proteome</keyword>
<dbReference type="PANTHER" id="PTHR47570">
    <property type="entry name" value="ZINC ION BINDING PROTEIN"/>
    <property type="match status" value="1"/>
</dbReference>
<evidence type="ECO:0000259" key="5">
    <source>
        <dbReference type="Pfam" id="PF20179"/>
    </source>
</evidence>
<dbReference type="SUPFAM" id="SSF144232">
    <property type="entry name" value="HIT/MYND zinc finger-like"/>
    <property type="match status" value="1"/>
</dbReference>
<keyword evidence="1" id="KW-0479">Metal-binding</keyword>
<evidence type="ECO:0008006" key="8">
    <source>
        <dbReference type="Google" id="ProtNLM"/>
    </source>
</evidence>
<evidence type="ECO:0000313" key="7">
    <source>
        <dbReference type="Proteomes" id="UP001634393"/>
    </source>
</evidence>
<dbReference type="Pfam" id="PF01753">
    <property type="entry name" value="zf-MYND"/>
    <property type="match status" value="1"/>
</dbReference>
<organism evidence="6 7">
    <name type="scientific">Penstemon smallii</name>
    <dbReference type="NCBI Taxonomy" id="265156"/>
    <lineage>
        <taxon>Eukaryota</taxon>
        <taxon>Viridiplantae</taxon>
        <taxon>Streptophyta</taxon>
        <taxon>Embryophyta</taxon>
        <taxon>Tracheophyta</taxon>
        <taxon>Spermatophyta</taxon>
        <taxon>Magnoliopsida</taxon>
        <taxon>eudicotyledons</taxon>
        <taxon>Gunneridae</taxon>
        <taxon>Pentapetalae</taxon>
        <taxon>asterids</taxon>
        <taxon>lamiids</taxon>
        <taxon>Lamiales</taxon>
        <taxon>Plantaginaceae</taxon>
        <taxon>Cheloneae</taxon>
        <taxon>Penstemon</taxon>
    </lineage>
</organism>
<evidence type="ECO:0000256" key="1">
    <source>
        <dbReference type="ARBA" id="ARBA00022723"/>
    </source>
</evidence>
<dbReference type="AlphaFoldDB" id="A0ABD3TV13"/>
<evidence type="ECO:0000256" key="2">
    <source>
        <dbReference type="ARBA" id="ARBA00022771"/>
    </source>
</evidence>
<keyword evidence="2" id="KW-0863">Zinc-finger</keyword>
<dbReference type="Pfam" id="PF20179">
    <property type="entry name" value="MSS51_C"/>
    <property type="match status" value="1"/>
</dbReference>
<evidence type="ECO:0000256" key="3">
    <source>
        <dbReference type="ARBA" id="ARBA00022833"/>
    </source>
</evidence>
<reference evidence="6 7" key="1">
    <citation type="submission" date="2024-12" db="EMBL/GenBank/DDBJ databases">
        <title>The unique morphological basis and parallel evolutionary history of personate flowers in Penstemon.</title>
        <authorList>
            <person name="Depatie T.H."/>
            <person name="Wessinger C.A."/>
        </authorList>
    </citation>
    <scope>NUCLEOTIDE SEQUENCE [LARGE SCALE GENOMIC DNA]</scope>
    <source>
        <strain evidence="6">WTNN_2</strain>
        <tissue evidence="6">Leaf</tissue>
    </source>
</reference>
<dbReference type="InterPro" id="IPR046824">
    <property type="entry name" value="Mss51-like_C"/>
</dbReference>
<dbReference type="EMBL" id="JBJXBP010000003">
    <property type="protein sequence ID" value="KAL3840996.1"/>
    <property type="molecule type" value="Genomic_DNA"/>
</dbReference>
<dbReference type="Proteomes" id="UP001634393">
    <property type="component" value="Unassembled WGS sequence"/>
</dbReference>
<dbReference type="InterPro" id="IPR002893">
    <property type="entry name" value="Znf_MYND"/>
</dbReference>
<gene>
    <name evidence="6" type="ORF">ACJIZ3_025587</name>
</gene>
<feature type="domain" description="MYND-type" evidence="4">
    <location>
        <begin position="18"/>
        <end position="45"/>
    </location>
</feature>